<accession>A0A0A9BRP4</accession>
<dbReference type="EMBL" id="GBRH01231266">
    <property type="protein sequence ID" value="JAD66629.1"/>
    <property type="molecule type" value="Transcribed_RNA"/>
</dbReference>
<sequence>MQTETLKTFRFRFYLHFHPSQQ</sequence>
<reference evidence="1" key="1">
    <citation type="submission" date="2014-09" db="EMBL/GenBank/DDBJ databases">
        <authorList>
            <person name="Magalhaes I.L.F."/>
            <person name="Oliveira U."/>
            <person name="Santos F.R."/>
            <person name="Vidigal T.H.D.A."/>
            <person name="Brescovit A.D."/>
            <person name="Santos A.J."/>
        </authorList>
    </citation>
    <scope>NUCLEOTIDE SEQUENCE</scope>
    <source>
        <tissue evidence="1">Shoot tissue taken approximately 20 cm above the soil surface</tissue>
    </source>
</reference>
<evidence type="ECO:0000313" key="1">
    <source>
        <dbReference type="EMBL" id="JAD66629.1"/>
    </source>
</evidence>
<name>A0A0A9BRP4_ARUDO</name>
<dbReference type="AlphaFoldDB" id="A0A0A9BRP4"/>
<protein>
    <submittedName>
        <fullName evidence="1">Uncharacterized protein</fullName>
    </submittedName>
</protein>
<organism evidence="1">
    <name type="scientific">Arundo donax</name>
    <name type="common">Giant reed</name>
    <name type="synonym">Donax arundinaceus</name>
    <dbReference type="NCBI Taxonomy" id="35708"/>
    <lineage>
        <taxon>Eukaryota</taxon>
        <taxon>Viridiplantae</taxon>
        <taxon>Streptophyta</taxon>
        <taxon>Embryophyta</taxon>
        <taxon>Tracheophyta</taxon>
        <taxon>Spermatophyta</taxon>
        <taxon>Magnoliopsida</taxon>
        <taxon>Liliopsida</taxon>
        <taxon>Poales</taxon>
        <taxon>Poaceae</taxon>
        <taxon>PACMAD clade</taxon>
        <taxon>Arundinoideae</taxon>
        <taxon>Arundineae</taxon>
        <taxon>Arundo</taxon>
    </lineage>
</organism>
<reference evidence="1" key="2">
    <citation type="journal article" date="2015" name="Data Brief">
        <title>Shoot transcriptome of the giant reed, Arundo donax.</title>
        <authorList>
            <person name="Barrero R.A."/>
            <person name="Guerrero F.D."/>
            <person name="Moolhuijzen P."/>
            <person name="Goolsby J.A."/>
            <person name="Tidwell J."/>
            <person name="Bellgard S.E."/>
            <person name="Bellgard M.I."/>
        </authorList>
    </citation>
    <scope>NUCLEOTIDE SEQUENCE</scope>
    <source>
        <tissue evidence="1">Shoot tissue taken approximately 20 cm above the soil surface</tissue>
    </source>
</reference>
<proteinExistence type="predicted"/>